<evidence type="ECO:0000313" key="1">
    <source>
        <dbReference type="EMBL" id="MED6153424.1"/>
    </source>
</evidence>
<protein>
    <recommendedName>
        <fullName evidence="3">RNase H type-1 domain-containing protein</fullName>
    </recommendedName>
</protein>
<dbReference type="Proteomes" id="UP001341840">
    <property type="component" value="Unassembled WGS sequence"/>
</dbReference>
<accession>A0ABU6TXZ7</accession>
<evidence type="ECO:0000313" key="2">
    <source>
        <dbReference type="Proteomes" id="UP001341840"/>
    </source>
</evidence>
<organism evidence="1 2">
    <name type="scientific">Stylosanthes scabra</name>
    <dbReference type="NCBI Taxonomy" id="79078"/>
    <lineage>
        <taxon>Eukaryota</taxon>
        <taxon>Viridiplantae</taxon>
        <taxon>Streptophyta</taxon>
        <taxon>Embryophyta</taxon>
        <taxon>Tracheophyta</taxon>
        <taxon>Spermatophyta</taxon>
        <taxon>Magnoliopsida</taxon>
        <taxon>eudicotyledons</taxon>
        <taxon>Gunneridae</taxon>
        <taxon>Pentapetalae</taxon>
        <taxon>rosids</taxon>
        <taxon>fabids</taxon>
        <taxon>Fabales</taxon>
        <taxon>Fabaceae</taxon>
        <taxon>Papilionoideae</taxon>
        <taxon>50 kb inversion clade</taxon>
        <taxon>dalbergioids sensu lato</taxon>
        <taxon>Dalbergieae</taxon>
        <taxon>Pterocarpus clade</taxon>
        <taxon>Stylosanthes</taxon>
    </lineage>
</organism>
<evidence type="ECO:0008006" key="3">
    <source>
        <dbReference type="Google" id="ProtNLM"/>
    </source>
</evidence>
<dbReference type="InterPro" id="IPR053151">
    <property type="entry name" value="RNase_H-like"/>
</dbReference>
<dbReference type="PANTHER" id="PTHR47723">
    <property type="entry name" value="OS05G0353850 PROTEIN"/>
    <property type="match status" value="1"/>
</dbReference>
<reference evidence="1 2" key="1">
    <citation type="journal article" date="2023" name="Plants (Basel)">
        <title>Bridging the Gap: Combining Genomics and Transcriptomics Approaches to Understand Stylosanthes scabra, an Orphan Legume from the Brazilian Caatinga.</title>
        <authorList>
            <person name="Ferreira-Neto J.R.C."/>
            <person name="da Silva M.D."/>
            <person name="Binneck E."/>
            <person name="de Melo N.F."/>
            <person name="da Silva R.H."/>
            <person name="de Melo A.L.T.M."/>
            <person name="Pandolfi V."/>
            <person name="Bustamante F.O."/>
            <person name="Brasileiro-Vidal A.C."/>
            <person name="Benko-Iseppon A.M."/>
        </authorList>
    </citation>
    <scope>NUCLEOTIDE SEQUENCE [LARGE SCALE GENOMIC DNA]</scope>
    <source>
        <tissue evidence="1">Leaves</tissue>
    </source>
</reference>
<sequence>MRVQALCISSAKELEESATFSSSLLPTSLVSDWCPPMDTQIKVNCDVGVLFNSNSADFACVMRDAKGSWIRGCAEAVANLDLVSKILDLLERNWWVDIRLIQRSANGVANAMAKTAARQHLPHAEWLHPWNDLLPLPREDFPTL</sequence>
<gene>
    <name evidence="1" type="ORF">PIB30_101905</name>
</gene>
<keyword evidence="2" id="KW-1185">Reference proteome</keyword>
<comment type="caution">
    <text evidence="1">The sequence shown here is derived from an EMBL/GenBank/DDBJ whole genome shotgun (WGS) entry which is preliminary data.</text>
</comment>
<name>A0ABU6TXZ7_9FABA</name>
<dbReference type="EMBL" id="JASCZI010093673">
    <property type="protein sequence ID" value="MED6153424.1"/>
    <property type="molecule type" value="Genomic_DNA"/>
</dbReference>
<proteinExistence type="predicted"/>
<dbReference type="PANTHER" id="PTHR47723:SF19">
    <property type="entry name" value="POLYNUCLEOTIDYL TRANSFERASE, RIBONUCLEASE H-LIKE SUPERFAMILY PROTEIN"/>
    <property type="match status" value="1"/>
</dbReference>